<dbReference type="InterPro" id="IPR014048">
    <property type="entry name" value="MethylDNA_cys_MeTrfase_DNA-bd"/>
</dbReference>
<accession>A0A941IIF2</accession>
<dbReference type="EMBL" id="JAGSOH010000001">
    <property type="protein sequence ID" value="MBR7824696.1"/>
    <property type="molecule type" value="Genomic_DNA"/>
</dbReference>
<dbReference type="Pfam" id="PF07510">
    <property type="entry name" value="GmrSD_C"/>
    <property type="match status" value="1"/>
</dbReference>
<keyword evidence="6" id="KW-1185">Reference proteome</keyword>
<dbReference type="Proteomes" id="UP000676325">
    <property type="component" value="Unassembled WGS sequence"/>
</dbReference>
<dbReference type="InterPro" id="IPR036217">
    <property type="entry name" value="MethylDNA_cys_MeTrfase_DNAb"/>
</dbReference>
<evidence type="ECO:0000313" key="6">
    <source>
        <dbReference type="Proteomes" id="UP000676325"/>
    </source>
</evidence>
<gene>
    <name evidence="5" type="ORF">KDK95_00120</name>
</gene>
<evidence type="ECO:0000259" key="4">
    <source>
        <dbReference type="Pfam" id="PF07510"/>
    </source>
</evidence>
<dbReference type="SUPFAM" id="SSF46767">
    <property type="entry name" value="Methylated DNA-protein cysteine methyltransferase, C-terminal domain"/>
    <property type="match status" value="1"/>
</dbReference>
<dbReference type="InterPro" id="IPR011089">
    <property type="entry name" value="GmrSD_C"/>
</dbReference>
<evidence type="ECO:0000259" key="3">
    <source>
        <dbReference type="Pfam" id="PF03235"/>
    </source>
</evidence>
<name>A0A941IIF2_9ACTN</name>
<keyword evidence="1" id="KW-0227">DNA damage</keyword>
<evidence type="ECO:0000259" key="2">
    <source>
        <dbReference type="Pfam" id="PF01035"/>
    </source>
</evidence>
<dbReference type="PANTHER" id="PTHR35149">
    <property type="entry name" value="SLL5132 PROTEIN"/>
    <property type="match status" value="1"/>
</dbReference>
<dbReference type="InterPro" id="IPR004919">
    <property type="entry name" value="GmrSD_N"/>
</dbReference>
<dbReference type="AlphaFoldDB" id="A0A941IIF2"/>
<dbReference type="Pfam" id="PF01035">
    <property type="entry name" value="DNA_binding_1"/>
    <property type="match status" value="1"/>
</dbReference>
<sequence length="687" mass="77150">MRAGETTFAGLLEGKKQFQVPLFQRPYSWKEDQLGQLWLDILEQAELITEGTEGSTHFLGSVVHAPSPQHTMAFPRALVVDGQQRLTTLSLALAALRDHVRASDPDWAAEISRRFLANSRTQGDDTVKLMPTQADRATYRAYITGPPPAADDSKVGFAYRFFLAKLAEIAISDDQPPLEKIEEAITSRLTLVEVSADERDNVYRIFQSLNNTGLDLTQADLLRNYLFMHLPTRGQYVYENLWTPLQKRLDPKQIEHLIWLQLVLEGENRVRRQDVYRAQRDRFTATDEDEGVYEAYAEELVRRSWHYQTMVDPAHENNPEVRTALTTLRRWDAEVIAPPVMLLLDHRERGLATDAQVARALGLIESHLVRRMICRVPSAGLNRSFMDLPGQLDPGAAVDEEIHRLLSSERRSWPTDAEVLDAILTKPFYHYGRANQRTFVLRRLEESYEHPEPIDFASAKLTVEHILPQTPGPEWLEVLAEDALDGEEPLDLHARIKHTLGNLTLTAQNSKLSNHPFQRKQDLLNHSHLELNRRIAATKRWGAAEIEQRGRELAKAAIEIWPAPLPGPHGPTEGKDWSLLHQALAALPPGAWTTYGDLAALIGSAAQPVGNHLAQATDVTNAWRVLNSAGKVAENFRWTGENRGPVLDVLRAEGVRIDSKTKRADPAQRISADELAALLGLGGGEDS</sequence>
<comment type="caution">
    <text evidence="5">The sequence shown here is derived from an EMBL/GenBank/DDBJ whole genome shotgun (WGS) entry which is preliminary data.</text>
</comment>
<evidence type="ECO:0000256" key="1">
    <source>
        <dbReference type="ARBA" id="ARBA00022763"/>
    </source>
</evidence>
<dbReference type="GO" id="GO:0006281">
    <property type="term" value="P:DNA repair"/>
    <property type="evidence" value="ECO:0007669"/>
    <property type="project" value="InterPro"/>
</dbReference>
<dbReference type="Gene3D" id="1.10.10.10">
    <property type="entry name" value="Winged helix-like DNA-binding domain superfamily/Winged helix DNA-binding domain"/>
    <property type="match status" value="1"/>
</dbReference>
<organism evidence="5 6">
    <name type="scientific">Actinospica acidithermotolerans</name>
    <dbReference type="NCBI Taxonomy" id="2828514"/>
    <lineage>
        <taxon>Bacteria</taxon>
        <taxon>Bacillati</taxon>
        <taxon>Actinomycetota</taxon>
        <taxon>Actinomycetes</taxon>
        <taxon>Catenulisporales</taxon>
        <taxon>Actinospicaceae</taxon>
        <taxon>Actinospica</taxon>
    </lineage>
</organism>
<reference evidence="5" key="1">
    <citation type="submission" date="2021-04" db="EMBL/GenBank/DDBJ databases">
        <title>Genome based classification of Actinospica acidithermotolerans sp. nov., an actinobacterium isolated from an Indonesian hot spring.</title>
        <authorList>
            <person name="Kusuma A.B."/>
            <person name="Putra K.E."/>
            <person name="Nafisah S."/>
            <person name="Loh J."/>
            <person name="Nouioui I."/>
            <person name="Goodfellow M."/>
        </authorList>
    </citation>
    <scope>NUCLEOTIDE SEQUENCE</scope>
    <source>
        <strain evidence="5">MGRD01-02</strain>
    </source>
</reference>
<proteinExistence type="predicted"/>
<dbReference type="InterPro" id="IPR036388">
    <property type="entry name" value="WH-like_DNA-bd_sf"/>
</dbReference>
<feature type="domain" description="GmrSD restriction endonucleases C-terminal" evidence="4">
    <location>
        <begin position="413"/>
        <end position="555"/>
    </location>
</feature>
<dbReference type="Pfam" id="PF03235">
    <property type="entry name" value="GmrSD_N"/>
    <property type="match status" value="1"/>
</dbReference>
<dbReference type="PANTHER" id="PTHR35149:SF2">
    <property type="entry name" value="DUF262 DOMAIN-CONTAINING PROTEIN"/>
    <property type="match status" value="1"/>
</dbReference>
<dbReference type="GO" id="GO:0003824">
    <property type="term" value="F:catalytic activity"/>
    <property type="evidence" value="ECO:0007669"/>
    <property type="project" value="InterPro"/>
</dbReference>
<feature type="domain" description="GmrSD restriction endonucleases N-terminal" evidence="3">
    <location>
        <begin position="10"/>
        <end position="227"/>
    </location>
</feature>
<evidence type="ECO:0000313" key="5">
    <source>
        <dbReference type="EMBL" id="MBR7824696.1"/>
    </source>
</evidence>
<protein>
    <submittedName>
        <fullName evidence="5">DUF262 domain-containing protein</fullName>
    </submittedName>
</protein>
<dbReference type="RefSeq" id="WP_212515853.1">
    <property type="nucleotide sequence ID" value="NZ_JAGSOH010000001.1"/>
</dbReference>
<feature type="domain" description="Methylated-DNA-[protein]-cysteine S-methyltransferase DNA binding" evidence="2">
    <location>
        <begin position="582"/>
        <end position="639"/>
    </location>
</feature>